<feature type="region of interest" description="Disordered" evidence="1">
    <location>
        <begin position="102"/>
        <end position="165"/>
    </location>
</feature>
<feature type="compositionally biased region" description="Gly residues" evidence="1">
    <location>
        <begin position="129"/>
        <end position="157"/>
    </location>
</feature>
<accession>A0A5M8PYH7</accession>
<sequence>MFARLTFQSIARPVATLGRRSVSTLEGHPHIYVFPDPHGHILSLLPTSPPKPELAIGTTSKLPPTTDSLTENHKFLSILQAVLSENACKDPDVISQAQAMASTSGSNLGSGGAFFPQQRQRRKAKQGTDYGGGGGAGGDGAGGASSQGGAGGGGRGGWIHVSDQRNPPDYGRIAWPEDIFGSLEVDSEGNFVDGSGNYQNSGSYRVLTREGCLGLSPFLREKLVERLRQEEAKLR</sequence>
<evidence type="ECO:0000313" key="2">
    <source>
        <dbReference type="EMBL" id="KAA6413740.1"/>
    </source>
</evidence>
<organism evidence="2 3">
    <name type="scientific">Lasallia pustulata</name>
    <dbReference type="NCBI Taxonomy" id="136370"/>
    <lineage>
        <taxon>Eukaryota</taxon>
        <taxon>Fungi</taxon>
        <taxon>Dikarya</taxon>
        <taxon>Ascomycota</taxon>
        <taxon>Pezizomycotina</taxon>
        <taxon>Lecanoromycetes</taxon>
        <taxon>OSLEUM clade</taxon>
        <taxon>Umbilicariomycetidae</taxon>
        <taxon>Umbilicariales</taxon>
        <taxon>Umbilicariaceae</taxon>
        <taxon>Lasallia</taxon>
    </lineage>
</organism>
<gene>
    <name evidence="2" type="ORF">FRX48_02101</name>
</gene>
<dbReference type="PANTHER" id="PTHR37331:SF1">
    <property type="entry name" value="YALI0F11671P"/>
    <property type="match status" value="1"/>
</dbReference>
<name>A0A5M8PYH7_9LECA</name>
<dbReference type="EMBL" id="VXIT01000003">
    <property type="protein sequence ID" value="KAA6413740.1"/>
    <property type="molecule type" value="Genomic_DNA"/>
</dbReference>
<evidence type="ECO:0000313" key="3">
    <source>
        <dbReference type="Proteomes" id="UP000324767"/>
    </source>
</evidence>
<proteinExistence type="predicted"/>
<protein>
    <submittedName>
        <fullName evidence="2">Uncharacterized protein</fullName>
    </submittedName>
</protein>
<evidence type="ECO:0000256" key="1">
    <source>
        <dbReference type="SAM" id="MobiDB-lite"/>
    </source>
</evidence>
<reference evidence="2 3" key="1">
    <citation type="submission" date="2019-09" db="EMBL/GenBank/DDBJ databases">
        <title>The hologenome of the rock-dwelling lichen Lasallia pustulata.</title>
        <authorList>
            <person name="Greshake Tzovaras B."/>
            <person name="Segers F."/>
            <person name="Bicker A."/>
            <person name="Dal Grande F."/>
            <person name="Otte J."/>
            <person name="Hankeln T."/>
            <person name="Schmitt I."/>
            <person name="Ebersberger I."/>
        </authorList>
    </citation>
    <scope>NUCLEOTIDE SEQUENCE [LARGE SCALE GENOMIC DNA]</scope>
    <source>
        <strain evidence="2">A1-1</strain>
    </source>
</reference>
<dbReference type="OrthoDB" id="5397701at2759"/>
<dbReference type="PANTHER" id="PTHR37331">
    <property type="entry name" value="YALI0F11671P"/>
    <property type="match status" value="1"/>
</dbReference>
<dbReference type="Proteomes" id="UP000324767">
    <property type="component" value="Unassembled WGS sequence"/>
</dbReference>
<dbReference type="AlphaFoldDB" id="A0A5M8PYH7"/>
<comment type="caution">
    <text evidence="2">The sequence shown here is derived from an EMBL/GenBank/DDBJ whole genome shotgun (WGS) entry which is preliminary data.</text>
</comment>